<dbReference type="PRINTS" id="PR00463">
    <property type="entry name" value="EP450I"/>
</dbReference>
<evidence type="ECO:0000256" key="5">
    <source>
        <dbReference type="ARBA" id="ARBA00022617"/>
    </source>
</evidence>
<evidence type="ECO:0000256" key="4">
    <source>
        <dbReference type="ARBA" id="ARBA00010617"/>
    </source>
</evidence>
<dbReference type="Gene3D" id="1.10.630.10">
    <property type="entry name" value="Cytochrome P450"/>
    <property type="match status" value="1"/>
</dbReference>
<evidence type="ECO:0000256" key="10">
    <source>
        <dbReference type="ARBA" id="ARBA00023004"/>
    </source>
</evidence>
<evidence type="ECO:0000256" key="8">
    <source>
        <dbReference type="ARBA" id="ARBA00022848"/>
    </source>
</evidence>
<keyword evidence="11" id="KW-0503">Monooxygenase</keyword>
<evidence type="ECO:0000256" key="1">
    <source>
        <dbReference type="ARBA" id="ARBA00001971"/>
    </source>
</evidence>
<dbReference type="AlphaFoldDB" id="A0A8S9XQN8"/>
<dbReference type="GO" id="GO:0016705">
    <property type="term" value="F:oxidoreductase activity, acting on paired donors, with incorporation or reduction of molecular oxygen"/>
    <property type="evidence" value="ECO:0007669"/>
    <property type="project" value="InterPro"/>
</dbReference>
<comment type="similarity">
    <text evidence="4">Belongs to the cytochrome P450 family.</text>
</comment>
<dbReference type="PRINTS" id="PR00385">
    <property type="entry name" value="P450"/>
</dbReference>
<keyword evidence="6 13" id="KW-0479">Metal-binding</keyword>
<proteinExistence type="inferred from homology"/>
<evidence type="ECO:0000313" key="15">
    <source>
        <dbReference type="Proteomes" id="UP000466442"/>
    </source>
</evidence>
<dbReference type="EMBL" id="WIXP02000005">
    <property type="protein sequence ID" value="KAF6210934.1"/>
    <property type="molecule type" value="Genomic_DNA"/>
</dbReference>
<reference evidence="14" key="1">
    <citation type="journal article" date="2021" name="Mol. Ecol. Resour.">
        <title>Apolygus lucorum genome provides insights into omnivorousness and mesophyll feeding.</title>
        <authorList>
            <person name="Liu Y."/>
            <person name="Liu H."/>
            <person name="Wang H."/>
            <person name="Huang T."/>
            <person name="Liu B."/>
            <person name="Yang B."/>
            <person name="Yin L."/>
            <person name="Li B."/>
            <person name="Zhang Y."/>
            <person name="Zhang S."/>
            <person name="Jiang F."/>
            <person name="Zhang X."/>
            <person name="Ren Y."/>
            <person name="Wang B."/>
            <person name="Wang S."/>
            <person name="Lu Y."/>
            <person name="Wu K."/>
            <person name="Fan W."/>
            <person name="Wang G."/>
        </authorList>
    </citation>
    <scope>NUCLEOTIDE SEQUENCE</scope>
    <source>
        <strain evidence="14">12Hb</strain>
    </source>
</reference>
<dbReference type="InterPro" id="IPR001128">
    <property type="entry name" value="Cyt_P450"/>
</dbReference>
<comment type="caution">
    <text evidence="14">The sequence shown here is derived from an EMBL/GenBank/DDBJ whole genome shotgun (WGS) entry which is preliminary data.</text>
</comment>
<dbReference type="OrthoDB" id="1055148at2759"/>
<keyword evidence="10 13" id="KW-0408">Iron</keyword>
<dbReference type="GO" id="GO:0020037">
    <property type="term" value="F:heme binding"/>
    <property type="evidence" value="ECO:0007669"/>
    <property type="project" value="InterPro"/>
</dbReference>
<dbReference type="InterPro" id="IPR036396">
    <property type="entry name" value="Cyt_P450_sf"/>
</dbReference>
<evidence type="ECO:0000256" key="2">
    <source>
        <dbReference type="ARBA" id="ARBA00004174"/>
    </source>
</evidence>
<keyword evidence="9" id="KW-0560">Oxidoreductase</keyword>
<dbReference type="GO" id="GO:0005506">
    <property type="term" value="F:iron ion binding"/>
    <property type="evidence" value="ECO:0007669"/>
    <property type="project" value="InterPro"/>
</dbReference>
<evidence type="ECO:0000256" key="3">
    <source>
        <dbReference type="ARBA" id="ARBA00004406"/>
    </source>
</evidence>
<keyword evidence="8" id="KW-0492">Microsome</keyword>
<comment type="subcellular location">
    <subcellularLocation>
        <location evidence="3">Endoplasmic reticulum membrane</location>
        <topology evidence="3">Peripheral membrane protein</topology>
    </subcellularLocation>
    <subcellularLocation>
        <location evidence="2">Microsome membrane</location>
        <topology evidence="2">Peripheral membrane protein</topology>
    </subcellularLocation>
</comment>
<comment type="cofactor">
    <cofactor evidence="1 13">
        <name>heme</name>
        <dbReference type="ChEBI" id="CHEBI:30413"/>
    </cofactor>
</comment>
<keyword evidence="7" id="KW-0256">Endoplasmic reticulum</keyword>
<evidence type="ECO:0000256" key="13">
    <source>
        <dbReference type="PIRSR" id="PIRSR602401-1"/>
    </source>
</evidence>
<dbReference type="GO" id="GO:0005789">
    <property type="term" value="C:endoplasmic reticulum membrane"/>
    <property type="evidence" value="ECO:0007669"/>
    <property type="project" value="UniProtKB-SubCell"/>
</dbReference>
<sequence>MGLLTSLLLALTTIICVILYIVRRLLTPAVPTKGTTNIPGPMIGKRWPIVGHALCFWSVNNMKDLFEAVLKLCHKRDKMFSLYLGSKLVIGILDAKILEAIILNSNKCRDKEEEFYHPFNYFSNGVFSRNGKKWSAMRRPLDRILHPKNMENFCQIAAEKAEILCKKVGNQCGQGVFDIRKMLAFFMLDVSLETLLHVPGTQQLENTMHFPELIAIMTEVVLTRVIKIGYNNDWIYSFSPLAKKGNKFKDGLRPHLKEMLNECYKKLEITGRNPSDPKFIPENVFEIAIQTGIREKMTEEELIFSVVDVMLGGFDTTSVTSSSTILFLAMHPEYQERAYQEQIEVMRGSLEAPTGEELSRMSYLDMVVNETLRHVSVPAVAKTICSEFTIDGFVFPEGASIFIFNHFLFNDPKYWERPKDYYPDHFLPENVSARPRSSFLPFAFGRRACPGKNLGIQSIKLVLSMLLRRYKFTTRLEFEEMDYNYMIMLESVNGYPVEATLRPSMKKEP</sequence>
<dbReference type="PANTHER" id="PTHR24291:SF189">
    <property type="entry name" value="CYTOCHROME P450 4C3-RELATED"/>
    <property type="match status" value="1"/>
</dbReference>
<dbReference type="PANTHER" id="PTHR24291">
    <property type="entry name" value="CYTOCHROME P450 FAMILY 4"/>
    <property type="match status" value="1"/>
</dbReference>
<dbReference type="Pfam" id="PF00067">
    <property type="entry name" value="p450"/>
    <property type="match status" value="1"/>
</dbReference>
<evidence type="ECO:0000256" key="11">
    <source>
        <dbReference type="ARBA" id="ARBA00023033"/>
    </source>
</evidence>
<evidence type="ECO:0008006" key="16">
    <source>
        <dbReference type="Google" id="ProtNLM"/>
    </source>
</evidence>
<protein>
    <recommendedName>
        <fullName evidence="16">Cytochrome P450</fullName>
    </recommendedName>
</protein>
<feature type="binding site" description="axial binding residue" evidence="13">
    <location>
        <position position="449"/>
    </location>
    <ligand>
        <name>heme</name>
        <dbReference type="ChEBI" id="CHEBI:30413"/>
    </ligand>
    <ligandPart>
        <name>Fe</name>
        <dbReference type="ChEBI" id="CHEBI:18248"/>
    </ligandPart>
</feature>
<keyword evidence="5 13" id="KW-0349">Heme</keyword>
<organism evidence="14 15">
    <name type="scientific">Apolygus lucorum</name>
    <name type="common">Small green plant bug</name>
    <name type="synonym">Lygocoris lucorum</name>
    <dbReference type="NCBI Taxonomy" id="248454"/>
    <lineage>
        <taxon>Eukaryota</taxon>
        <taxon>Metazoa</taxon>
        <taxon>Ecdysozoa</taxon>
        <taxon>Arthropoda</taxon>
        <taxon>Hexapoda</taxon>
        <taxon>Insecta</taxon>
        <taxon>Pterygota</taxon>
        <taxon>Neoptera</taxon>
        <taxon>Paraneoptera</taxon>
        <taxon>Hemiptera</taxon>
        <taxon>Heteroptera</taxon>
        <taxon>Panheteroptera</taxon>
        <taxon>Cimicomorpha</taxon>
        <taxon>Miridae</taxon>
        <taxon>Mirini</taxon>
        <taxon>Apolygus</taxon>
    </lineage>
</organism>
<dbReference type="InterPro" id="IPR050196">
    <property type="entry name" value="Cytochrome_P450_Monoox"/>
</dbReference>
<gene>
    <name evidence="14" type="ORF">GE061_014046</name>
</gene>
<evidence type="ECO:0000256" key="12">
    <source>
        <dbReference type="ARBA" id="ARBA00023136"/>
    </source>
</evidence>
<dbReference type="InterPro" id="IPR002401">
    <property type="entry name" value="Cyt_P450_E_grp-I"/>
</dbReference>
<keyword evidence="15" id="KW-1185">Reference proteome</keyword>
<evidence type="ECO:0000256" key="6">
    <source>
        <dbReference type="ARBA" id="ARBA00022723"/>
    </source>
</evidence>
<dbReference type="Proteomes" id="UP000466442">
    <property type="component" value="Linkage Group LG5"/>
</dbReference>
<dbReference type="SUPFAM" id="SSF48264">
    <property type="entry name" value="Cytochrome P450"/>
    <property type="match status" value="1"/>
</dbReference>
<accession>A0A8S9XQN8</accession>
<evidence type="ECO:0000256" key="7">
    <source>
        <dbReference type="ARBA" id="ARBA00022824"/>
    </source>
</evidence>
<evidence type="ECO:0000313" key="14">
    <source>
        <dbReference type="EMBL" id="KAF6210934.1"/>
    </source>
</evidence>
<keyword evidence="12" id="KW-0472">Membrane</keyword>
<dbReference type="GO" id="GO:0004497">
    <property type="term" value="F:monooxygenase activity"/>
    <property type="evidence" value="ECO:0007669"/>
    <property type="project" value="UniProtKB-KW"/>
</dbReference>
<name>A0A8S9XQN8_APOLU</name>
<evidence type="ECO:0000256" key="9">
    <source>
        <dbReference type="ARBA" id="ARBA00023002"/>
    </source>
</evidence>